<keyword evidence="2" id="KW-1185">Reference proteome</keyword>
<name>A0A1Z9YTT2_9GAMM</name>
<dbReference type="RefSeq" id="WP_087621923.1">
    <property type="nucleotide sequence ID" value="NZ_NEXX01000008.1"/>
</dbReference>
<reference evidence="1 2" key="1">
    <citation type="submission" date="2017-05" db="EMBL/GenBank/DDBJ databases">
        <title>Acinetobacter populi ANC 5415 (= PBJ7), whole genome shotgun sequencing project.</title>
        <authorList>
            <person name="Nemec A."/>
            <person name="Radolfova-Krizova L."/>
        </authorList>
    </citation>
    <scope>NUCLEOTIDE SEQUENCE [LARGE SCALE GENOMIC DNA]</scope>
    <source>
        <strain evidence="1 2">PBJ7</strain>
    </source>
</reference>
<evidence type="ECO:0000313" key="1">
    <source>
        <dbReference type="EMBL" id="OUY05608.1"/>
    </source>
</evidence>
<dbReference type="OrthoDB" id="6691818at2"/>
<evidence type="ECO:0008006" key="3">
    <source>
        <dbReference type="Google" id="ProtNLM"/>
    </source>
</evidence>
<gene>
    <name evidence="1" type="ORF">CAP51_16830</name>
</gene>
<accession>A0A1Z9YTT2</accession>
<dbReference type="Proteomes" id="UP000196536">
    <property type="component" value="Unassembled WGS sequence"/>
</dbReference>
<organism evidence="1 2">
    <name type="scientific">Acinetobacter populi</name>
    <dbReference type="NCBI Taxonomy" id="1582270"/>
    <lineage>
        <taxon>Bacteria</taxon>
        <taxon>Pseudomonadati</taxon>
        <taxon>Pseudomonadota</taxon>
        <taxon>Gammaproteobacteria</taxon>
        <taxon>Moraxellales</taxon>
        <taxon>Moraxellaceae</taxon>
        <taxon>Acinetobacter</taxon>
    </lineage>
</organism>
<evidence type="ECO:0000313" key="2">
    <source>
        <dbReference type="Proteomes" id="UP000196536"/>
    </source>
</evidence>
<proteinExistence type="predicted"/>
<protein>
    <recommendedName>
        <fullName evidence="3">Lipoprotein</fullName>
    </recommendedName>
</protein>
<comment type="caution">
    <text evidence="1">The sequence shown here is derived from an EMBL/GenBank/DDBJ whole genome shotgun (WGS) entry which is preliminary data.</text>
</comment>
<dbReference type="AlphaFoldDB" id="A0A1Z9YTT2"/>
<dbReference type="PROSITE" id="PS51257">
    <property type="entry name" value="PROKAR_LIPOPROTEIN"/>
    <property type="match status" value="1"/>
</dbReference>
<dbReference type="EMBL" id="NEXX01000008">
    <property type="protein sequence ID" value="OUY05608.1"/>
    <property type="molecule type" value="Genomic_DNA"/>
</dbReference>
<sequence>MNKKYGVIALAGIALLITACSREPSQQELQTLYQAKVNHTNQLASKIMQQKGDIIEVKSFEKIDCNAIEQSKDYQCRAKVTLSLPFLGEQQNTADLRVSKGENGWVIID</sequence>